<sequence length="115" mass="12740">MRSVCSGRPATETNNTVSTSIRRSVIGIVMIDYSLVAYERQSPQSLSVYTCAMQREASRGDAMQPVPTELPDTHLQPPGLVPVRQSKQPSSVFSKFENIPMEPYEVCVFSDGPFQ</sequence>
<dbReference type="Proteomes" id="UP000054324">
    <property type="component" value="Unassembled WGS sequence"/>
</dbReference>
<dbReference type="RefSeq" id="XP_009177120.1">
    <property type="nucleotide sequence ID" value="XM_009178856.1"/>
</dbReference>
<feature type="non-terminal residue" evidence="2">
    <location>
        <position position="115"/>
    </location>
</feature>
<protein>
    <submittedName>
        <fullName evidence="2">Uncharacterized protein</fullName>
    </submittedName>
</protein>
<keyword evidence="3" id="KW-1185">Reference proteome</keyword>
<accession>A0A074YWJ6</accession>
<evidence type="ECO:0000313" key="3">
    <source>
        <dbReference type="Proteomes" id="UP000054324"/>
    </source>
</evidence>
<dbReference type="GeneID" id="20329811"/>
<dbReference type="AlphaFoldDB" id="A0A074YWJ6"/>
<evidence type="ECO:0000256" key="1">
    <source>
        <dbReference type="SAM" id="MobiDB-lite"/>
    </source>
</evidence>
<proteinExistence type="predicted"/>
<name>A0A074YWJ6_OPIVI</name>
<dbReference type="KEGG" id="ovi:T265_15646"/>
<dbReference type="CTD" id="20329811"/>
<evidence type="ECO:0000313" key="2">
    <source>
        <dbReference type="EMBL" id="KER19136.1"/>
    </source>
</evidence>
<feature type="region of interest" description="Disordered" evidence="1">
    <location>
        <begin position="59"/>
        <end position="85"/>
    </location>
</feature>
<gene>
    <name evidence="2" type="ORF">T265_15646</name>
</gene>
<organism evidence="2 3">
    <name type="scientific">Opisthorchis viverrini</name>
    <name type="common">Southeast Asian liver fluke</name>
    <dbReference type="NCBI Taxonomy" id="6198"/>
    <lineage>
        <taxon>Eukaryota</taxon>
        <taxon>Metazoa</taxon>
        <taxon>Spiralia</taxon>
        <taxon>Lophotrochozoa</taxon>
        <taxon>Platyhelminthes</taxon>
        <taxon>Trematoda</taxon>
        <taxon>Digenea</taxon>
        <taxon>Opisthorchiida</taxon>
        <taxon>Opisthorchiata</taxon>
        <taxon>Opisthorchiidae</taxon>
        <taxon>Opisthorchis</taxon>
    </lineage>
</organism>
<dbReference type="EMBL" id="KL597316">
    <property type="protein sequence ID" value="KER19136.1"/>
    <property type="molecule type" value="Genomic_DNA"/>
</dbReference>
<reference evidence="2 3" key="1">
    <citation type="submission" date="2013-11" db="EMBL/GenBank/DDBJ databases">
        <title>Opisthorchis viverrini - life in the bile duct.</title>
        <authorList>
            <person name="Young N.D."/>
            <person name="Nagarajan N."/>
            <person name="Lin S.J."/>
            <person name="Korhonen P.K."/>
            <person name="Jex A.R."/>
            <person name="Hall R.S."/>
            <person name="Safavi-Hemami H."/>
            <person name="Kaewkong W."/>
            <person name="Bertrand D."/>
            <person name="Gao S."/>
            <person name="Seet Q."/>
            <person name="Wongkham S."/>
            <person name="Teh B.T."/>
            <person name="Wongkham C."/>
            <person name="Intapan P.M."/>
            <person name="Maleewong W."/>
            <person name="Yang X."/>
            <person name="Hu M."/>
            <person name="Wang Z."/>
            <person name="Hofmann A."/>
            <person name="Sternberg P.W."/>
            <person name="Tan P."/>
            <person name="Wang J."/>
            <person name="Gasser R.B."/>
        </authorList>
    </citation>
    <scope>NUCLEOTIDE SEQUENCE [LARGE SCALE GENOMIC DNA]</scope>
</reference>